<proteinExistence type="inferred from homology"/>
<dbReference type="InterPro" id="IPR019734">
    <property type="entry name" value="TPR_rpt"/>
</dbReference>
<evidence type="ECO:0000256" key="9">
    <source>
        <dbReference type="ARBA" id="ARBA00038030"/>
    </source>
</evidence>
<evidence type="ECO:0000256" key="1">
    <source>
        <dbReference type="ARBA" id="ARBA00004572"/>
    </source>
</evidence>
<feature type="compositionally biased region" description="Low complexity" evidence="11">
    <location>
        <begin position="47"/>
        <end position="57"/>
    </location>
</feature>
<feature type="repeat" description="TPR" evidence="10">
    <location>
        <begin position="399"/>
        <end position="432"/>
    </location>
</feature>
<dbReference type="GO" id="GO:0005741">
    <property type="term" value="C:mitochondrial outer membrane"/>
    <property type="evidence" value="ECO:0007669"/>
    <property type="project" value="UniProtKB-SubCell"/>
</dbReference>
<keyword evidence="5 10" id="KW-0802">TPR repeat</keyword>
<feature type="repeat" description="TPR" evidence="10">
    <location>
        <begin position="365"/>
        <end position="398"/>
    </location>
</feature>
<reference evidence="13" key="1">
    <citation type="submission" date="2013-11" db="EMBL/GenBank/DDBJ databases">
        <title>Genome sequence of the fusiform rust pathogen reveals effectors for host alternation and coevolution with pine.</title>
        <authorList>
            <consortium name="DOE Joint Genome Institute"/>
            <person name="Smith K."/>
            <person name="Pendleton A."/>
            <person name="Kubisiak T."/>
            <person name="Anderson C."/>
            <person name="Salamov A."/>
            <person name="Aerts A."/>
            <person name="Riley R."/>
            <person name="Clum A."/>
            <person name="Lindquist E."/>
            <person name="Ence D."/>
            <person name="Campbell M."/>
            <person name="Kronenberg Z."/>
            <person name="Feau N."/>
            <person name="Dhillon B."/>
            <person name="Hamelin R."/>
            <person name="Burleigh J."/>
            <person name="Smith J."/>
            <person name="Yandell M."/>
            <person name="Nelson C."/>
            <person name="Grigoriev I."/>
            <person name="Davis J."/>
        </authorList>
    </citation>
    <scope>NUCLEOTIDE SEQUENCE</scope>
    <source>
        <strain evidence="13">G11</strain>
    </source>
</reference>
<dbReference type="PANTHER" id="PTHR46208:SF1">
    <property type="entry name" value="MITOCHONDRIAL IMPORT RECEPTOR SUBUNIT TOM70"/>
    <property type="match status" value="1"/>
</dbReference>
<feature type="repeat" description="TPR" evidence="10">
    <location>
        <begin position="467"/>
        <end position="500"/>
    </location>
</feature>
<evidence type="ECO:0000256" key="8">
    <source>
        <dbReference type="ARBA" id="ARBA00023136"/>
    </source>
</evidence>
<protein>
    <submittedName>
        <fullName evidence="13">Uncharacterized protein</fullName>
    </submittedName>
</protein>
<dbReference type="EMBL" id="MU167239">
    <property type="protein sequence ID" value="KAG0148195.1"/>
    <property type="molecule type" value="Genomic_DNA"/>
</dbReference>
<evidence type="ECO:0000256" key="7">
    <source>
        <dbReference type="ARBA" id="ARBA00023128"/>
    </source>
</evidence>
<evidence type="ECO:0000256" key="4">
    <source>
        <dbReference type="ARBA" id="ARBA00022787"/>
    </source>
</evidence>
<feature type="transmembrane region" description="Helical" evidence="12">
    <location>
        <begin position="27"/>
        <end position="46"/>
    </location>
</feature>
<gene>
    <name evidence="13" type="ORF">CROQUDRAFT_41633</name>
</gene>
<dbReference type="GO" id="GO:0030943">
    <property type="term" value="F:mitochondrion targeting sequence binding"/>
    <property type="evidence" value="ECO:0007669"/>
    <property type="project" value="TreeGrafter"/>
</dbReference>
<evidence type="ECO:0000313" key="13">
    <source>
        <dbReference type="EMBL" id="KAG0148195.1"/>
    </source>
</evidence>
<evidence type="ECO:0000256" key="6">
    <source>
        <dbReference type="ARBA" id="ARBA00022989"/>
    </source>
</evidence>
<keyword evidence="14" id="KW-1185">Reference proteome</keyword>
<dbReference type="Proteomes" id="UP000886653">
    <property type="component" value="Unassembled WGS sequence"/>
</dbReference>
<dbReference type="SUPFAM" id="SSF48452">
    <property type="entry name" value="TPR-like"/>
    <property type="match status" value="2"/>
</dbReference>
<evidence type="ECO:0000256" key="2">
    <source>
        <dbReference type="ARBA" id="ARBA00022692"/>
    </source>
</evidence>
<comment type="subcellular location">
    <subcellularLocation>
        <location evidence="1">Mitochondrion outer membrane</location>
        <topology evidence="1">Single-pass membrane protein</topology>
    </subcellularLocation>
</comment>
<dbReference type="Pfam" id="PF13432">
    <property type="entry name" value="TPR_16"/>
    <property type="match status" value="1"/>
</dbReference>
<dbReference type="Pfam" id="PF13414">
    <property type="entry name" value="TPR_11"/>
    <property type="match status" value="1"/>
</dbReference>
<name>A0A9P6TDY8_9BASI</name>
<dbReference type="AlphaFoldDB" id="A0A9P6TDY8"/>
<dbReference type="PANTHER" id="PTHR46208">
    <property type="entry name" value="MITOCHONDRIAL IMPORT RECEPTOR SUBUNIT TOM70"/>
    <property type="match status" value="1"/>
</dbReference>
<evidence type="ECO:0000256" key="11">
    <source>
        <dbReference type="SAM" id="MobiDB-lite"/>
    </source>
</evidence>
<comment type="caution">
    <text evidence="13">The sequence shown here is derived from an EMBL/GenBank/DDBJ whole genome shotgun (WGS) entry which is preliminary data.</text>
</comment>
<accession>A0A9P6TDY8</accession>
<feature type="repeat" description="TPR" evidence="10">
    <location>
        <begin position="131"/>
        <end position="164"/>
    </location>
</feature>
<dbReference type="PROSITE" id="PS50005">
    <property type="entry name" value="TPR"/>
    <property type="match status" value="4"/>
</dbReference>
<keyword evidence="8 12" id="KW-0472">Membrane</keyword>
<dbReference type="InterPro" id="IPR011990">
    <property type="entry name" value="TPR-like_helical_dom_sf"/>
</dbReference>
<evidence type="ECO:0000256" key="10">
    <source>
        <dbReference type="PROSITE-ProRule" id="PRU00339"/>
    </source>
</evidence>
<keyword evidence="7" id="KW-0496">Mitochondrion</keyword>
<comment type="similarity">
    <text evidence="9">Belongs to the Tom70 family.</text>
</comment>
<dbReference type="GO" id="GO:0030150">
    <property type="term" value="P:protein import into mitochondrial matrix"/>
    <property type="evidence" value="ECO:0007669"/>
    <property type="project" value="TreeGrafter"/>
</dbReference>
<dbReference type="SMART" id="SM00028">
    <property type="entry name" value="TPR"/>
    <property type="match status" value="6"/>
</dbReference>
<evidence type="ECO:0000313" key="14">
    <source>
        <dbReference type="Proteomes" id="UP000886653"/>
    </source>
</evidence>
<organism evidence="13 14">
    <name type="scientific">Cronartium quercuum f. sp. fusiforme G11</name>
    <dbReference type="NCBI Taxonomy" id="708437"/>
    <lineage>
        <taxon>Eukaryota</taxon>
        <taxon>Fungi</taxon>
        <taxon>Dikarya</taxon>
        <taxon>Basidiomycota</taxon>
        <taxon>Pucciniomycotina</taxon>
        <taxon>Pucciniomycetes</taxon>
        <taxon>Pucciniales</taxon>
        <taxon>Coleosporiaceae</taxon>
        <taxon>Cronartium</taxon>
    </lineage>
</organism>
<dbReference type="GO" id="GO:0008320">
    <property type="term" value="F:protein transmembrane transporter activity"/>
    <property type="evidence" value="ECO:0007669"/>
    <property type="project" value="TreeGrafter"/>
</dbReference>
<dbReference type="Gene3D" id="1.25.40.10">
    <property type="entry name" value="Tetratricopeptide repeat domain"/>
    <property type="match status" value="2"/>
</dbReference>
<feature type="compositionally biased region" description="Basic residues" evidence="11">
    <location>
        <begin position="63"/>
        <end position="79"/>
    </location>
</feature>
<evidence type="ECO:0000256" key="3">
    <source>
        <dbReference type="ARBA" id="ARBA00022737"/>
    </source>
</evidence>
<feature type="compositionally biased region" description="Polar residues" evidence="11">
    <location>
        <begin position="80"/>
        <end position="90"/>
    </location>
</feature>
<keyword evidence="2 12" id="KW-0812">Transmembrane</keyword>
<keyword evidence="6 12" id="KW-1133">Transmembrane helix</keyword>
<keyword evidence="3" id="KW-0677">Repeat</keyword>
<evidence type="ECO:0000256" key="12">
    <source>
        <dbReference type="SAM" id="Phobius"/>
    </source>
</evidence>
<sequence length="615" mass="68326">MATTTTSISSPPLTTHVGQLVQTHRRALLISLTIAIAAAAGTIYLTSSSSSTSSGRSTPDKEKKKKKDGKKTKKNRKKSPGSSVVQNSDTDGAPDRSDQVASGADDVELDPRTLTKAQLEALSESKRASYAFALKTKGNKAYQARQFEEAIECYSKAIECEEKAVYYSNRAACYTHLNDSEAVIKDCTDALRLDKNYIKALNRRAAARELLGGEENLLLALFDFTACVILDEFKTDTKGVTADRVMKRYASEKAKRLLQERGPRLPSSMIIRAYLNAFRSKPKPELPPEPSQADRTLDLAYDALAAYDYPHACTLFMEAVEQGPSTADLRAHALMMKATFLFLMGQSALALETFKEALAHLPSLIQAWVRKASVDVELGSLERAMEDFEAALALDPSDPDIYYHRAQVYNVTEQHHLAIADYEKSIELDSSFVFSHVQLAVAVYKTGDAARALKMFEGYLQTHPDVPEVHNYYGELLFAEQRFEEAMTQFDLAIDLDKNRPGPRNVHPIVNKAMVHATAFQNYDRATSLCEEALAIDDRCEGAIQQVAQFKLQSNDMVSAAEWFGKGVEVAMTEMGLSQFLQFEVAVKAQEAFVAKYPEVRHVISPYDINLFKEN</sequence>
<evidence type="ECO:0000256" key="5">
    <source>
        <dbReference type="ARBA" id="ARBA00022803"/>
    </source>
</evidence>
<dbReference type="OrthoDB" id="2942533at2759"/>
<dbReference type="GO" id="GO:0045039">
    <property type="term" value="P:protein insertion into mitochondrial inner membrane"/>
    <property type="evidence" value="ECO:0007669"/>
    <property type="project" value="TreeGrafter"/>
</dbReference>
<feature type="region of interest" description="Disordered" evidence="11">
    <location>
        <begin position="47"/>
        <end position="109"/>
    </location>
</feature>
<keyword evidence="4" id="KW-1000">Mitochondrion outer membrane</keyword>